<dbReference type="EMBL" id="AEAH01002201">
    <property type="protein sequence ID" value="EGH34096.1"/>
    <property type="molecule type" value="Genomic_DNA"/>
</dbReference>
<gene>
    <name evidence="1" type="ORF">PSYJA_36294</name>
</gene>
<reference evidence="1 2" key="1">
    <citation type="journal article" date="2011" name="PLoS Pathog.">
        <title>Dynamic evolution of pathogenicity revealed by sequencing and comparative genomics of 19 Pseudomonas syringae isolates.</title>
        <authorList>
            <person name="Baltrus D.A."/>
            <person name="Nishimura M.T."/>
            <person name="Romanchuk A."/>
            <person name="Chang J.H."/>
            <person name="Mukhtar M.S."/>
            <person name="Cherkis K."/>
            <person name="Roach J."/>
            <person name="Grant S.R."/>
            <person name="Jones C.D."/>
            <person name="Dangl J.L."/>
        </authorList>
    </citation>
    <scope>NUCLEOTIDE SEQUENCE [LARGE SCALE GENOMIC DNA]</scope>
    <source>
        <strain evidence="2">M301072PT</strain>
    </source>
</reference>
<accession>F3FV54</accession>
<evidence type="ECO:0000313" key="2">
    <source>
        <dbReference type="Proteomes" id="UP000004471"/>
    </source>
</evidence>
<protein>
    <submittedName>
        <fullName evidence="1">Uncharacterized protein</fullName>
    </submittedName>
</protein>
<proteinExistence type="predicted"/>
<comment type="caution">
    <text evidence="1">The sequence shown here is derived from an EMBL/GenBank/DDBJ whole genome shotgun (WGS) entry which is preliminary data.</text>
</comment>
<dbReference type="AlphaFoldDB" id="F3FV54"/>
<dbReference type="Proteomes" id="UP000004471">
    <property type="component" value="Unassembled WGS sequence"/>
</dbReference>
<feature type="non-terminal residue" evidence="1">
    <location>
        <position position="47"/>
    </location>
</feature>
<organism evidence="1 2">
    <name type="scientific">Pseudomonas syringae pv. japonica str. M301072</name>
    <dbReference type="NCBI Taxonomy" id="629262"/>
    <lineage>
        <taxon>Bacteria</taxon>
        <taxon>Pseudomonadati</taxon>
        <taxon>Pseudomonadota</taxon>
        <taxon>Gammaproteobacteria</taxon>
        <taxon>Pseudomonadales</taxon>
        <taxon>Pseudomonadaceae</taxon>
        <taxon>Pseudomonas</taxon>
        <taxon>Pseudomonas syringae</taxon>
    </lineage>
</organism>
<dbReference type="HOGENOM" id="CLU_3177415_0_0_6"/>
<evidence type="ECO:0000313" key="1">
    <source>
        <dbReference type="EMBL" id="EGH34096.1"/>
    </source>
</evidence>
<sequence>MTSTISCGWLWLAEHAADTFCQQHTARYTGRSLQRTAKKATAGSGTT</sequence>
<name>F3FV54_PSESX</name>